<evidence type="ECO:0000256" key="9">
    <source>
        <dbReference type="ARBA" id="ARBA00023130"/>
    </source>
</evidence>
<evidence type="ECO:0000259" key="19">
    <source>
        <dbReference type="PROSITE" id="PS50835"/>
    </source>
</evidence>
<dbReference type="InterPro" id="IPR013106">
    <property type="entry name" value="Ig_V-set"/>
</dbReference>
<evidence type="ECO:0000256" key="12">
    <source>
        <dbReference type="ARBA" id="ARBA00023170"/>
    </source>
</evidence>
<reference evidence="21" key="1">
    <citation type="submission" date="2025-08" db="UniProtKB">
        <authorList>
            <consortium name="RefSeq"/>
        </authorList>
    </citation>
    <scope>IDENTIFICATION</scope>
</reference>
<dbReference type="InterPro" id="IPR036179">
    <property type="entry name" value="Ig-like_dom_sf"/>
</dbReference>
<keyword evidence="6" id="KW-0732">Signal</keyword>
<comment type="function">
    <text evidence="15">Cell surface receptor that plays important roles in innate and adaptive immunity by amplifying inflammatory responses. Upon activation by various ligands such as PGLYRP1, HMGB1 or HSP70, multimerizes and forms a complex with transmembrane adapter TYROBP/DAP12. In turn, initiates a SYK-mediated cascade of tyrosine phosphorylation, activating multiple downstream mediators such as BTK, MAPK1, MAPK3 or phospholipase C-gamma. This cascade promotes the neutrophil- and macrophage-mediated release of pro-inflammatory cytokines and/or chemokines, as well as their migration and thereby amplifies inflammatory responses that are triggered by bacterial and fungal infections. By also promoting the amplification of inflammatory signals that are initially triggered by Toll-like receptor (TLR) and NOD-like receptor engagement, plays a major role in the pathophysiology of acute and chronic inflammatory diseases of different etiologies including septic shock and atherosclerosis.</text>
</comment>
<keyword evidence="11" id="KW-1015">Disulfide bond</keyword>
<organism evidence="20 21">
    <name type="scientific">Ceratotherium simum simum</name>
    <name type="common">Southern white rhinoceros</name>
    <dbReference type="NCBI Taxonomy" id="73337"/>
    <lineage>
        <taxon>Eukaryota</taxon>
        <taxon>Metazoa</taxon>
        <taxon>Chordata</taxon>
        <taxon>Craniata</taxon>
        <taxon>Vertebrata</taxon>
        <taxon>Euteleostomi</taxon>
        <taxon>Mammalia</taxon>
        <taxon>Eutheria</taxon>
        <taxon>Laurasiatheria</taxon>
        <taxon>Perissodactyla</taxon>
        <taxon>Rhinocerotidae</taxon>
        <taxon>Ceratotherium</taxon>
    </lineage>
</organism>
<sequence length="268" mass="29659">MRKARLRGLLWMLFVSGKQRKRCELRETAPLSFFPKRGKLFFTEPTSDSPLTELQVAAEEKRTLKEGQTLSLDCVYTKKYSYSQKAWQRVTDGGKVETLAITNRTSRKSSQEPGGRYFLEDDSVSSAVRVRMTNVQVSDSGRYQCVIYLPHSDPEILSSVHLVVTKGSSATPVPGKTATQNRAQIPTHPPTTTEAQNKFHTSPRIVTQGPPKSTAGVSPPGLGVNPTNMTYITRTFVFSIVVPVVCGLLSKSLVFTVLFAVTQKSFEP</sequence>
<evidence type="ECO:0000256" key="1">
    <source>
        <dbReference type="ARBA" id="ARBA00004251"/>
    </source>
</evidence>
<proteinExistence type="predicted"/>
<name>A0ABM1CER5_CERSS</name>
<gene>
    <name evidence="21" type="primary">LOC101402426</name>
</gene>
<keyword evidence="4" id="KW-0399">Innate immunity</keyword>
<evidence type="ECO:0000256" key="10">
    <source>
        <dbReference type="ARBA" id="ARBA00023136"/>
    </source>
</evidence>
<evidence type="ECO:0000256" key="16">
    <source>
        <dbReference type="ARBA" id="ARBA00046918"/>
    </source>
</evidence>
<dbReference type="PANTHER" id="PTHR19357:SF0">
    <property type="entry name" value="TRIGGERING RECEPTOR EXPRESSED ON MYELOID CELLS 1"/>
    <property type="match status" value="1"/>
</dbReference>
<protein>
    <recommendedName>
        <fullName evidence="2">Triggering receptor expressed on myeloid cells 1</fullName>
    </recommendedName>
</protein>
<dbReference type="InterPro" id="IPR007110">
    <property type="entry name" value="Ig-like_dom"/>
</dbReference>
<evidence type="ECO:0000313" key="20">
    <source>
        <dbReference type="Proteomes" id="UP000694910"/>
    </source>
</evidence>
<evidence type="ECO:0000256" key="6">
    <source>
        <dbReference type="ARBA" id="ARBA00022729"/>
    </source>
</evidence>
<evidence type="ECO:0000256" key="18">
    <source>
        <dbReference type="SAM" id="Phobius"/>
    </source>
</evidence>
<keyword evidence="13" id="KW-0325">Glycoprotein</keyword>
<evidence type="ECO:0000256" key="15">
    <source>
        <dbReference type="ARBA" id="ARBA00045778"/>
    </source>
</evidence>
<evidence type="ECO:0000256" key="3">
    <source>
        <dbReference type="ARBA" id="ARBA00022475"/>
    </source>
</evidence>
<dbReference type="InterPro" id="IPR013783">
    <property type="entry name" value="Ig-like_fold"/>
</dbReference>
<keyword evidence="20" id="KW-1185">Reference proteome</keyword>
<keyword evidence="9" id="KW-1064">Adaptive immunity</keyword>
<dbReference type="RefSeq" id="XP_014638046.1">
    <property type="nucleotide sequence ID" value="XM_014782560.1"/>
</dbReference>
<comment type="subcellular location">
    <subcellularLocation>
        <location evidence="1">Cell membrane</location>
        <topology evidence="1">Single-pass type I membrane protein</topology>
    </subcellularLocation>
</comment>
<dbReference type="Proteomes" id="UP000694910">
    <property type="component" value="Unplaced"/>
</dbReference>
<keyword evidence="14" id="KW-0393">Immunoglobulin domain</keyword>
<keyword evidence="5 18" id="KW-0812">Transmembrane</keyword>
<feature type="region of interest" description="Disordered" evidence="17">
    <location>
        <begin position="170"/>
        <end position="221"/>
    </location>
</feature>
<evidence type="ECO:0000313" key="21">
    <source>
        <dbReference type="RefSeq" id="XP_014638046.1"/>
    </source>
</evidence>
<dbReference type="SUPFAM" id="SSF48726">
    <property type="entry name" value="Immunoglobulin"/>
    <property type="match status" value="1"/>
</dbReference>
<keyword evidence="3" id="KW-1003">Cell membrane</keyword>
<evidence type="ECO:0000256" key="4">
    <source>
        <dbReference type="ARBA" id="ARBA00022588"/>
    </source>
</evidence>
<keyword evidence="12 21" id="KW-0675">Receptor</keyword>
<dbReference type="SMART" id="SM00409">
    <property type="entry name" value="IG"/>
    <property type="match status" value="1"/>
</dbReference>
<comment type="subunit">
    <text evidence="16">Monomer. Homomultimer; when activated. Interacts with TYROBP/DAP12. Interacts with TLR4.</text>
</comment>
<evidence type="ECO:0000256" key="8">
    <source>
        <dbReference type="ARBA" id="ARBA00022989"/>
    </source>
</evidence>
<dbReference type="SMART" id="SM00406">
    <property type="entry name" value="IGv"/>
    <property type="match status" value="1"/>
</dbReference>
<evidence type="ECO:0000256" key="11">
    <source>
        <dbReference type="ARBA" id="ARBA00023157"/>
    </source>
</evidence>
<dbReference type="InterPro" id="IPR003599">
    <property type="entry name" value="Ig_sub"/>
</dbReference>
<evidence type="ECO:0000256" key="14">
    <source>
        <dbReference type="ARBA" id="ARBA00023319"/>
    </source>
</evidence>
<evidence type="ECO:0000256" key="13">
    <source>
        <dbReference type="ARBA" id="ARBA00023180"/>
    </source>
</evidence>
<dbReference type="PANTHER" id="PTHR19357">
    <property type="entry name" value="TRIGGERING RECEPTOR EXPRESSED ON MYELOID CELLS 1"/>
    <property type="match status" value="1"/>
</dbReference>
<dbReference type="PROSITE" id="PS50835">
    <property type="entry name" value="IG_LIKE"/>
    <property type="match status" value="1"/>
</dbReference>
<evidence type="ECO:0000256" key="17">
    <source>
        <dbReference type="SAM" id="MobiDB-lite"/>
    </source>
</evidence>
<dbReference type="Gene3D" id="2.60.40.10">
    <property type="entry name" value="Immunoglobulins"/>
    <property type="match status" value="1"/>
</dbReference>
<feature type="compositionally biased region" description="Polar residues" evidence="17">
    <location>
        <begin position="170"/>
        <end position="200"/>
    </location>
</feature>
<keyword evidence="10 18" id="KW-0472">Membrane</keyword>
<evidence type="ECO:0000256" key="7">
    <source>
        <dbReference type="ARBA" id="ARBA00022859"/>
    </source>
</evidence>
<evidence type="ECO:0000256" key="2">
    <source>
        <dbReference type="ARBA" id="ARBA00021287"/>
    </source>
</evidence>
<accession>A0ABM1CER5</accession>
<dbReference type="Pfam" id="PF07686">
    <property type="entry name" value="V-set"/>
    <property type="match status" value="1"/>
</dbReference>
<keyword evidence="7" id="KW-0391">Immunity</keyword>
<dbReference type="GeneID" id="101402426"/>
<feature type="domain" description="Ig-like" evidence="19">
    <location>
        <begin position="50"/>
        <end position="147"/>
    </location>
</feature>
<feature type="transmembrane region" description="Helical" evidence="18">
    <location>
        <begin position="236"/>
        <end position="261"/>
    </location>
</feature>
<evidence type="ECO:0000256" key="5">
    <source>
        <dbReference type="ARBA" id="ARBA00022692"/>
    </source>
</evidence>
<keyword evidence="8 18" id="KW-1133">Transmembrane helix</keyword>